<evidence type="ECO:0000313" key="2">
    <source>
        <dbReference type="Proteomes" id="UP000541558"/>
    </source>
</evidence>
<dbReference type="OrthoDB" id="3065650at2759"/>
<accession>A0A8H5CIL7</accession>
<evidence type="ECO:0000313" key="1">
    <source>
        <dbReference type="EMBL" id="KAF5341671.1"/>
    </source>
</evidence>
<sequence>MKITDMVQTRRQDIFKRVNLRDQNLNLILDAHVDSMRPLRIDNYAFVFVQFRYMSHAVIVTMYSNSAGKSKRHDAKTDTTAITGLSYLGIQLYERTFRGATFSAVHEETAALRTYRFEMISHFNFMLRIPRNWVKRVEVDENIELIPEAASCFDSLVMDEESLKSAMVLFTKRRQPDTDDEM</sequence>
<proteinExistence type="predicted"/>
<dbReference type="Proteomes" id="UP000541558">
    <property type="component" value="Unassembled WGS sequence"/>
</dbReference>
<protein>
    <submittedName>
        <fullName evidence="1">Uncharacterized protein</fullName>
    </submittedName>
</protein>
<name>A0A8H5CIL7_9AGAR</name>
<dbReference type="EMBL" id="JAACJK010000001">
    <property type="protein sequence ID" value="KAF5341671.1"/>
    <property type="molecule type" value="Genomic_DNA"/>
</dbReference>
<reference evidence="1 2" key="1">
    <citation type="journal article" date="2020" name="ISME J.">
        <title>Uncovering the hidden diversity of litter-decomposition mechanisms in mushroom-forming fungi.</title>
        <authorList>
            <person name="Floudas D."/>
            <person name="Bentzer J."/>
            <person name="Ahren D."/>
            <person name="Johansson T."/>
            <person name="Persson P."/>
            <person name="Tunlid A."/>
        </authorList>
    </citation>
    <scope>NUCLEOTIDE SEQUENCE [LARGE SCALE GENOMIC DNA]</scope>
    <source>
        <strain evidence="1 2">CBS 175.51</strain>
    </source>
</reference>
<gene>
    <name evidence="1" type="ORF">D9611_001992</name>
</gene>
<keyword evidence="2" id="KW-1185">Reference proteome</keyword>
<organism evidence="1 2">
    <name type="scientific">Ephemerocybe angulata</name>
    <dbReference type="NCBI Taxonomy" id="980116"/>
    <lineage>
        <taxon>Eukaryota</taxon>
        <taxon>Fungi</taxon>
        <taxon>Dikarya</taxon>
        <taxon>Basidiomycota</taxon>
        <taxon>Agaricomycotina</taxon>
        <taxon>Agaricomycetes</taxon>
        <taxon>Agaricomycetidae</taxon>
        <taxon>Agaricales</taxon>
        <taxon>Agaricineae</taxon>
        <taxon>Psathyrellaceae</taxon>
        <taxon>Ephemerocybe</taxon>
    </lineage>
</organism>
<dbReference type="AlphaFoldDB" id="A0A8H5CIL7"/>
<comment type="caution">
    <text evidence="1">The sequence shown here is derived from an EMBL/GenBank/DDBJ whole genome shotgun (WGS) entry which is preliminary data.</text>
</comment>